<evidence type="ECO:0000256" key="4">
    <source>
        <dbReference type="ARBA" id="ARBA00022825"/>
    </source>
</evidence>
<dbReference type="InterPro" id="IPR036852">
    <property type="entry name" value="Peptidase_S8/S53_dom_sf"/>
</dbReference>
<evidence type="ECO:0000313" key="9">
    <source>
        <dbReference type="Proteomes" id="UP000622552"/>
    </source>
</evidence>
<dbReference type="Proteomes" id="UP000622552">
    <property type="component" value="Unassembled WGS sequence"/>
</dbReference>
<dbReference type="RefSeq" id="WP_197002208.1">
    <property type="nucleotide sequence ID" value="NZ_BONS01000004.1"/>
</dbReference>
<sequence length="1118" mass="117534">MALSTVLGTFGAVPAGADPGPDAPSAPQAYQPPRNVTLITGDRVTLRTGRDGYAPAEITAGPGREKVTFIRQRGPKGWSVVPADAMPMLAQGRLDPRLFDVSTLAATGYDDAARADLPLLVQYQKGQARTNGLAAAKARDLGTLDLVAVSQPRAKAADLWRGLTPGTGALRALDAPIAKVWLDGKSKIQLDWSVPRIGAPAAWAAGFTGEGVKVAVLDTGYDPTHPDLAGTVVGSENFTPDADVIDHNGHGTHVASTVAGSGAASGGRFRGVAPGAKLLVGKVCTSDGECTDSSVIAGLSWAAIHGAKVINLSLGTPDVDPHTDIVGQFVDAITAQYGTLVVAAAGNYGRDSIISPASADSALAVGATLPTANDVVWQKSSTGPRHPDGAVKPDIVAPGVGIVAARAAGTGEPFEDNENYTEMSGTSMATPHVTGSVAILAQQHPTWTPAQLKAHLMGSTNPAAELGAYIQGAGRVDVGRAVAQHVTQEPASLSFGVARWPYSSNLPMVKTLTYRNDGDKPVTLQLSQVELDGHGKPAPAGLFTLGAKSVTVPAQGTARTTVQVDTRIGKPDTYSGTVIARSDDGSVAVRTAVGVELEEESYDLAITVVGRNGAVPDYTDLRVFDIARQRFYLGKLDGNTYRVRLHAGTFTATAVLGTARAADPDAQDVTLGAEPEFVLRGDRMLTFDARKGRPVANSAPDRSARIASATIGAVQLTPGVTYVTALEMYDFRGGSTIDGIYTIPSAGTGSGQFLYENFTQWAKPKGDGTYDDTPYVYHLAKVVPGKIPTDGGYRPATSELAKVSTTFASAADKHRGSHEATPLLNGVDTGLPGGAVGEFAMPSTRTDYYSASGALSWAPVFMQLHEPPDSWNNFDRLTFGKARTYKVGAKNAERWNGAVFAVGLYADLNGNRRVGDILWLGMDLAANGVVERAVYEHDAFTTKVVIYRNGERIYAGPYKFTGYKLPADPKETDYRIVVAHHAAPGDSRLSTVYQAEWTFRSKTAPGTTPVALPLSVVRVNPELDAENRAPAGTFTLPIAVQRETGAAASTVKKLTAEVSYDDGATWKPAKVGGRGTAWTATVEHPRRSAGTYVSLRFAMTDAAGATFTERIDRAYQLR</sequence>
<dbReference type="InterPro" id="IPR000209">
    <property type="entry name" value="Peptidase_S8/S53_dom"/>
</dbReference>
<dbReference type="PROSITE" id="PS00137">
    <property type="entry name" value="SUBTILASE_HIS"/>
    <property type="match status" value="1"/>
</dbReference>
<evidence type="ECO:0000256" key="1">
    <source>
        <dbReference type="ARBA" id="ARBA00011073"/>
    </source>
</evidence>
<gene>
    <name evidence="8" type="ORF">IW245_001238</name>
</gene>
<evidence type="ECO:0000259" key="7">
    <source>
        <dbReference type="Pfam" id="PF00082"/>
    </source>
</evidence>
<keyword evidence="2 6" id="KW-0645">Protease</keyword>
<keyword evidence="4 6" id="KW-0720">Serine protease</keyword>
<keyword evidence="9" id="KW-1185">Reference proteome</keyword>
<dbReference type="GO" id="GO:0004252">
    <property type="term" value="F:serine-type endopeptidase activity"/>
    <property type="evidence" value="ECO:0007669"/>
    <property type="project" value="UniProtKB-UniRule"/>
</dbReference>
<protein>
    <recommendedName>
        <fullName evidence="7">Peptidase S8/S53 domain-containing protein</fullName>
    </recommendedName>
</protein>
<dbReference type="AlphaFoldDB" id="A0A8J7GL80"/>
<reference evidence="8" key="1">
    <citation type="submission" date="2020-11" db="EMBL/GenBank/DDBJ databases">
        <title>Sequencing the genomes of 1000 actinobacteria strains.</title>
        <authorList>
            <person name="Klenk H.-P."/>
        </authorList>
    </citation>
    <scope>NUCLEOTIDE SEQUENCE</scope>
    <source>
        <strain evidence="8">DSM 45356</strain>
    </source>
</reference>
<dbReference type="InterPro" id="IPR050131">
    <property type="entry name" value="Peptidase_S8_subtilisin-like"/>
</dbReference>
<dbReference type="InterPro" id="IPR022398">
    <property type="entry name" value="Peptidase_S8_His-AS"/>
</dbReference>
<feature type="active site" description="Charge relay system" evidence="5 6">
    <location>
        <position position="218"/>
    </location>
</feature>
<accession>A0A8J7GL80</accession>
<feature type="active site" description="Charge relay system" evidence="5 6">
    <location>
        <position position="427"/>
    </location>
</feature>
<dbReference type="Pfam" id="PF00082">
    <property type="entry name" value="Peptidase_S8"/>
    <property type="match status" value="1"/>
</dbReference>
<dbReference type="PRINTS" id="PR00723">
    <property type="entry name" value="SUBTILISIN"/>
</dbReference>
<dbReference type="InterPro" id="IPR015500">
    <property type="entry name" value="Peptidase_S8_subtilisin-rel"/>
</dbReference>
<comment type="caution">
    <text evidence="8">The sequence shown here is derived from an EMBL/GenBank/DDBJ whole genome shotgun (WGS) entry which is preliminary data.</text>
</comment>
<proteinExistence type="inferred from homology"/>
<comment type="similarity">
    <text evidence="1 6">Belongs to the peptidase S8 family.</text>
</comment>
<dbReference type="PROSITE" id="PS00138">
    <property type="entry name" value="SUBTILASE_SER"/>
    <property type="match status" value="1"/>
</dbReference>
<dbReference type="SUPFAM" id="SSF52743">
    <property type="entry name" value="Subtilisin-like"/>
    <property type="match status" value="1"/>
</dbReference>
<dbReference type="PROSITE" id="PS51892">
    <property type="entry name" value="SUBTILASE"/>
    <property type="match status" value="1"/>
</dbReference>
<organism evidence="8 9">
    <name type="scientific">Longispora fulva</name>
    <dbReference type="NCBI Taxonomy" id="619741"/>
    <lineage>
        <taxon>Bacteria</taxon>
        <taxon>Bacillati</taxon>
        <taxon>Actinomycetota</taxon>
        <taxon>Actinomycetes</taxon>
        <taxon>Micromonosporales</taxon>
        <taxon>Micromonosporaceae</taxon>
        <taxon>Longispora</taxon>
    </lineage>
</organism>
<feature type="domain" description="Peptidase S8/S53" evidence="7">
    <location>
        <begin position="209"/>
        <end position="461"/>
    </location>
</feature>
<evidence type="ECO:0000256" key="3">
    <source>
        <dbReference type="ARBA" id="ARBA00022801"/>
    </source>
</evidence>
<name>A0A8J7GL80_9ACTN</name>
<evidence type="ECO:0000256" key="5">
    <source>
        <dbReference type="PIRSR" id="PIRSR615500-1"/>
    </source>
</evidence>
<keyword evidence="3 6" id="KW-0378">Hydrolase</keyword>
<dbReference type="PANTHER" id="PTHR43806:SF65">
    <property type="entry name" value="SERINE PROTEASE APRX"/>
    <property type="match status" value="1"/>
</dbReference>
<evidence type="ECO:0000313" key="8">
    <source>
        <dbReference type="EMBL" id="MBG6135044.1"/>
    </source>
</evidence>
<feature type="active site" description="Charge relay system" evidence="5 6">
    <location>
        <position position="250"/>
    </location>
</feature>
<dbReference type="EMBL" id="JADOUF010000001">
    <property type="protein sequence ID" value="MBG6135044.1"/>
    <property type="molecule type" value="Genomic_DNA"/>
</dbReference>
<evidence type="ECO:0000256" key="6">
    <source>
        <dbReference type="PROSITE-ProRule" id="PRU01240"/>
    </source>
</evidence>
<evidence type="ECO:0000256" key="2">
    <source>
        <dbReference type="ARBA" id="ARBA00022670"/>
    </source>
</evidence>
<dbReference type="InterPro" id="IPR023828">
    <property type="entry name" value="Peptidase_S8_Ser-AS"/>
</dbReference>
<dbReference type="Gene3D" id="3.40.50.200">
    <property type="entry name" value="Peptidase S8/S53 domain"/>
    <property type="match status" value="1"/>
</dbReference>
<dbReference type="PANTHER" id="PTHR43806">
    <property type="entry name" value="PEPTIDASE S8"/>
    <property type="match status" value="1"/>
</dbReference>
<dbReference type="GO" id="GO:0006508">
    <property type="term" value="P:proteolysis"/>
    <property type="evidence" value="ECO:0007669"/>
    <property type="project" value="UniProtKB-KW"/>
</dbReference>